<keyword evidence="1" id="KW-0732">Signal</keyword>
<evidence type="ECO:0000313" key="2">
    <source>
        <dbReference type="EnsemblPlants" id="Bo00767s020.1"/>
    </source>
</evidence>
<dbReference type="OMA" id="NTCPIYL"/>
<proteinExistence type="predicted"/>
<evidence type="ECO:0000256" key="1">
    <source>
        <dbReference type="SAM" id="SignalP"/>
    </source>
</evidence>
<feature type="signal peptide" evidence="1">
    <location>
        <begin position="1"/>
        <end position="26"/>
    </location>
</feature>
<protein>
    <submittedName>
        <fullName evidence="2">Uncharacterized protein</fullName>
    </submittedName>
</protein>
<reference evidence="2" key="2">
    <citation type="submission" date="2015-06" db="UniProtKB">
        <authorList>
            <consortium name="EnsemblPlants"/>
        </authorList>
    </citation>
    <scope>IDENTIFICATION</scope>
</reference>
<evidence type="ECO:0000313" key="3">
    <source>
        <dbReference type="Proteomes" id="UP000032141"/>
    </source>
</evidence>
<dbReference type="HOGENOM" id="CLU_2472216_0_0_1"/>
<dbReference type="EnsemblPlants" id="Bo00767s020.1">
    <property type="protein sequence ID" value="Bo00767s020.1"/>
    <property type="gene ID" value="Bo00767s020"/>
</dbReference>
<name>A0A0D2ZR06_BRAOL</name>
<organism evidence="2 3">
    <name type="scientific">Brassica oleracea var. oleracea</name>
    <dbReference type="NCBI Taxonomy" id="109376"/>
    <lineage>
        <taxon>Eukaryota</taxon>
        <taxon>Viridiplantae</taxon>
        <taxon>Streptophyta</taxon>
        <taxon>Embryophyta</taxon>
        <taxon>Tracheophyta</taxon>
        <taxon>Spermatophyta</taxon>
        <taxon>Magnoliopsida</taxon>
        <taxon>eudicotyledons</taxon>
        <taxon>Gunneridae</taxon>
        <taxon>Pentapetalae</taxon>
        <taxon>rosids</taxon>
        <taxon>malvids</taxon>
        <taxon>Brassicales</taxon>
        <taxon>Brassicaceae</taxon>
        <taxon>Brassiceae</taxon>
        <taxon>Brassica</taxon>
    </lineage>
</organism>
<sequence>MKKSLIFSFNVLPLLIILVLVVGAMGQGNKNKKNTCPIYLDNQKPESCQDKPACLSACKKKTEGSGMQEITTGCISGNKCACYVPCPK</sequence>
<dbReference type="Gramene" id="Bo00767s020.1">
    <property type="protein sequence ID" value="Bo00767s020.1"/>
    <property type="gene ID" value="Bo00767s020"/>
</dbReference>
<accession>A0A0D2ZR06</accession>
<keyword evidence="3" id="KW-1185">Reference proteome</keyword>
<feature type="chain" id="PRO_5002256140" evidence="1">
    <location>
        <begin position="27"/>
        <end position="88"/>
    </location>
</feature>
<dbReference type="Proteomes" id="UP000032141">
    <property type="component" value="Unassembled WGS sequence"/>
</dbReference>
<dbReference type="AlphaFoldDB" id="A0A0D2ZR06"/>
<reference evidence="2" key="1">
    <citation type="journal article" date="2014" name="Genome Biol.">
        <title>Transcriptome and methylome profiling reveals relics of genome dominance in the mesopolyploid Brassica oleracea.</title>
        <authorList>
            <person name="Parkin I.A."/>
            <person name="Koh C."/>
            <person name="Tang H."/>
            <person name="Robinson S.J."/>
            <person name="Kagale S."/>
            <person name="Clarke W.E."/>
            <person name="Town C.D."/>
            <person name="Nixon J."/>
            <person name="Krishnakumar V."/>
            <person name="Bidwell S.L."/>
            <person name="Denoeud F."/>
            <person name="Belcram H."/>
            <person name="Links M.G."/>
            <person name="Just J."/>
            <person name="Clarke C."/>
            <person name="Bender T."/>
            <person name="Huebert T."/>
            <person name="Mason A.S."/>
            <person name="Pires J.C."/>
            <person name="Barker G."/>
            <person name="Moore J."/>
            <person name="Walley P.G."/>
            <person name="Manoli S."/>
            <person name="Batley J."/>
            <person name="Edwards D."/>
            <person name="Nelson M.N."/>
            <person name="Wang X."/>
            <person name="Paterson A.H."/>
            <person name="King G."/>
            <person name="Bancroft I."/>
            <person name="Chalhoub B."/>
            <person name="Sharpe A.G."/>
        </authorList>
    </citation>
    <scope>NUCLEOTIDE SEQUENCE [LARGE SCALE GENOMIC DNA]</scope>
    <source>
        <strain evidence="2">cv. TO1000</strain>
    </source>
</reference>